<feature type="coiled-coil region" evidence="1">
    <location>
        <begin position="114"/>
        <end position="148"/>
    </location>
</feature>
<dbReference type="AlphaFoldDB" id="A0A2D2D5Z6"/>
<dbReference type="Pfam" id="PF11014">
    <property type="entry name" value="DUF2852"/>
    <property type="match status" value="1"/>
</dbReference>
<gene>
    <name evidence="3" type="ORF">CQW49_13810</name>
</gene>
<keyword evidence="2" id="KW-0812">Transmembrane</keyword>
<reference evidence="4" key="1">
    <citation type="submission" date="2017-10" db="EMBL/GenBank/DDBJ databases">
        <title>Completed PacBio SMRT sequence of Methylosinus trichosporium OB3b reveals presence of a third large plasmid.</title>
        <authorList>
            <person name="Charles T.C."/>
            <person name="Lynch M.D.J."/>
            <person name="Heil J.R."/>
            <person name="Cheng J."/>
        </authorList>
    </citation>
    <scope>NUCLEOTIDE SEQUENCE [LARGE SCALE GENOMIC DNA]</scope>
    <source>
        <strain evidence="4">OB3b</strain>
    </source>
</reference>
<protein>
    <submittedName>
        <fullName evidence="3">DUF2852 domain-containing protein</fullName>
    </submittedName>
</protein>
<dbReference type="RefSeq" id="WP_004448491.1">
    <property type="nucleotide sequence ID" value="NZ_ADVE02000001.1"/>
</dbReference>
<keyword evidence="2" id="KW-1133">Transmembrane helix</keyword>
<name>A0A2D2D5Z6_METT3</name>
<dbReference type="Proteomes" id="UP000230709">
    <property type="component" value="Chromosome"/>
</dbReference>
<accession>A0A2D2D5Z6</accession>
<dbReference type="InterPro" id="IPR021273">
    <property type="entry name" value="DUF2852"/>
</dbReference>
<dbReference type="EMBL" id="CP023737">
    <property type="protein sequence ID" value="ATQ70392.1"/>
    <property type="molecule type" value="Genomic_DNA"/>
</dbReference>
<dbReference type="STRING" id="595536.GCA_000178815_02405"/>
<sequence>MGCHRHHRMGPTPSGAGFDPHERFGGCGRGFKPVELLVVILGFIVFWPIGLALLLFKVWQRKFGYEGDVFAFAQERAADLQTRWREASGQGRTDGWRGPGFMRSSGNVAFDDWRESELARLEEERRKLAEAEREFAEHIDELRRARDREEFESFMRARRNGEAPQG</sequence>
<keyword evidence="1" id="KW-0175">Coiled coil</keyword>
<keyword evidence="4" id="KW-1185">Reference proteome</keyword>
<organism evidence="3 4">
    <name type="scientific">Methylosinus trichosporium (strain ATCC 35070 / NCIMB 11131 / UNIQEM 75 / OB3b)</name>
    <dbReference type="NCBI Taxonomy" id="595536"/>
    <lineage>
        <taxon>Bacteria</taxon>
        <taxon>Pseudomonadati</taxon>
        <taxon>Pseudomonadota</taxon>
        <taxon>Alphaproteobacteria</taxon>
        <taxon>Hyphomicrobiales</taxon>
        <taxon>Methylocystaceae</taxon>
        <taxon>Methylosinus</taxon>
    </lineage>
</organism>
<keyword evidence="2" id="KW-0472">Membrane</keyword>
<evidence type="ECO:0000256" key="2">
    <source>
        <dbReference type="SAM" id="Phobius"/>
    </source>
</evidence>
<feature type="transmembrane region" description="Helical" evidence="2">
    <location>
        <begin position="36"/>
        <end position="56"/>
    </location>
</feature>
<evidence type="ECO:0000313" key="3">
    <source>
        <dbReference type="EMBL" id="ATQ70392.1"/>
    </source>
</evidence>
<proteinExistence type="predicted"/>
<dbReference type="KEGG" id="mtw:CQW49_13810"/>
<evidence type="ECO:0000256" key="1">
    <source>
        <dbReference type="SAM" id="Coils"/>
    </source>
</evidence>
<evidence type="ECO:0000313" key="4">
    <source>
        <dbReference type="Proteomes" id="UP000230709"/>
    </source>
</evidence>